<reference evidence="3 4" key="2">
    <citation type="journal article" date="2011" name="Mol. Biol. Evol.">
        <title>Unity in variety--the pan-genome of the Chlamydiae.</title>
        <authorList>
            <person name="Collingro A."/>
            <person name="Tischler P."/>
            <person name="Weinmaier T."/>
            <person name="Penz T."/>
            <person name="Heinz E."/>
            <person name="Brunham R.C."/>
            <person name="Read T.D."/>
            <person name="Bavoil P.M."/>
            <person name="Sachse K."/>
            <person name="Kahane S."/>
            <person name="Friedman M.G."/>
            <person name="Rattei T."/>
            <person name="Myers G.S."/>
            <person name="Horn M."/>
        </authorList>
    </citation>
    <scope>NUCLEOTIDE SEQUENCE [LARGE SCALE GENOMIC DNA]</scope>
    <source>
        <strain evidence="4">ATCC VR-1471 / Z</strain>
        <plasmid evidence="3 4">pSn</plasmid>
    </source>
</reference>
<name>F8L2R9_SIMNZ</name>
<dbReference type="PANTHER" id="PTHR43566">
    <property type="entry name" value="CONSERVED PROTEIN"/>
    <property type="match status" value="1"/>
</dbReference>
<keyword evidence="4" id="KW-1185">Reference proteome</keyword>
<feature type="domain" description="DUF4143" evidence="2">
    <location>
        <begin position="180"/>
        <end position="332"/>
    </location>
</feature>
<evidence type="ECO:0000259" key="1">
    <source>
        <dbReference type="Pfam" id="PF13173"/>
    </source>
</evidence>
<accession>F8L2R9</accession>
<dbReference type="Pfam" id="PF13635">
    <property type="entry name" value="DUF4143"/>
    <property type="match status" value="1"/>
</dbReference>
<dbReference type="eggNOG" id="COG1373">
    <property type="taxonomic scope" value="Bacteria"/>
</dbReference>
<dbReference type="Gene3D" id="3.40.50.300">
    <property type="entry name" value="P-loop containing nucleotide triphosphate hydrolases"/>
    <property type="match status" value="1"/>
</dbReference>
<dbReference type="KEGG" id="sng:SNE_B24060"/>
<dbReference type="InterPro" id="IPR027417">
    <property type="entry name" value="P-loop_NTPase"/>
</dbReference>
<sequence length="391" mass="46001">MFSRLRYFSSKHSFFLFGPRGTGKSTLLKHRFDQKECFWLDLLDSSVEDRFFRNPSELYSIVKALSPEIKYIVIDEIQKVPKLLDEVHRLIEETDRIFILTGSSARKLKRGGANLLAGRAFVYYLHSFSCFELKNHFDLQEALHWGTLPRIFNLDGEEEKNEFLRSYADTYLKEEIWNEQVVRKLQPFRRFLEVAAQCNGKIINYANIARDVGVDDKTIKEYFSILEDTMIGFFLEPFHSSFRKRLVGKPKFYFFDPGVVRSLSRRLSASLIPKTAAYGEAFEHFILLEFMRLGSYFQPDYRFSFIRTVSDVEIDLVIERPNKPLLCIEIKSAEIIDKMSIRSFIKVTKEIPNCEAIVLSQDRFMKTFDHVTCYPWKQGIEEYFPEIAMKE</sequence>
<dbReference type="PANTHER" id="PTHR43566:SF2">
    <property type="entry name" value="DUF4143 DOMAIN-CONTAINING PROTEIN"/>
    <property type="match status" value="1"/>
</dbReference>
<reference key="1">
    <citation type="journal article" date="2011" name="Mol. Biol. Evol.">
        <title>Unity in variety -- the pan-genome of the Chlamydiae.</title>
        <authorList>
            <person name="Collingro A."/>
            <person name="Tischler P."/>
            <person name="Weinmaier T."/>
            <person name="Penz T."/>
            <person name="Heinz E."/>
            <person name="Brunham R.C."/>
            <person name="Read T.D."/>
            <person name="Bavoil P.M."/>
            <person name="Sachse K."/>
            <person name="Kahane S."/>
            <person name="Friedman M.G."/>
            <person name="Rattei T."/>
            <person name="Myers G.S.A."/>
            <person name="Horn M."/>
        </authorList>
    </citation>
    <scope>NUCLEOTIDE SEQUENCE</scope>
    <source>
        <strain>Z</strain>
    </source>
</reference>
<keyword evidence="3" id="KW-0614">Plasmid</keyword>
<evidence type="ECO:0000259" key="2">
    <source>
        <dbReference type="Pfam" id="PF13635"/>
    </source>
</evidence>
<dbReference type="HOGENOM" id="CLU_041527_3_1_0"/>
<dbReference type="Proteomes" id="UP000000496">
    <property type="component" value="Plasmid pSn"/>
</dbReference>
<dbReference type="EMBL" id="FR872581">
    <property type="protein sequence ID" value="CCB87765.1"/>
    <property type="molecule type" value="Genomic_DNA"/>
</dbReference>
<evidence type="ECO:0000313" key="3">
    <source>
        <dbReference type="EMBL" id="CCB87765.1"/>
    </source>
</evidence>
<dbReference type="SUPFAM" id="SSF52540">
    <property type="entry name" value="P-loop containing nucleoside triphosphate hydrolases"/>
    <property type="match status" value="1"/>
</dbReference>
<protein>
    <submittedName>
        <fullName evidence="3">Hypothetical ATPase</fullName>
    </submittedName>
</protein>
<evidence type="ECO:0000313" key="4">
    <source>
        <dbReference type="Proteomes" id="UP000000496"/>
    </source>
</evidence>
<dbReference type="InterPro" id="IPR041682">
    <property type="entry name" value="AAA_14"/>
</dbReference>
<dbReference type="InterPro" id="IPR025420">
    <property type="entry name" value="DUF4143"/>
</dbReference>
<dbReference type="Pfam" id="PF13173">
    <property type="entry name" value="AAA_14"/>
    <property type="match status" value="1"/>
</dbReference>
<gene>
    <name evidence="3" type="ordered locus">SNE_B24060</name>
</gene>
<geneLocation type="plasmid" evidence="3 4">
    <name>pSn</name>
</geneLocation>
<organism evidence="3 4">
    <name type="scientific">Simkania negevensis (strain ATCC VR-1471 / DSM 27360 / Z)</name>
    <dbReference type="NCBI Taxonomy" id="331113"/>
    <lineage>
        <taxon>Bacteria</taxon>
        <taxon>Pseudomonadati</taxon>
        <taxon>Chlamydiota</taxon>
        <taxon>Chlamydiia</taxon>
        <taxon>Parachlamydiales</taxon>
        <taxon>Simkaniaceae</taxon>
        <taxon>Simkania</taxon>
    </lineage>
</organism>
<feature type="domain" description="AAA" evidence="1">
    <location>
        <begin position="13"/>
        <end position="133"/>
    </location>
</feature>
<dbReference type="RefSeq" id="WP_013934999.1">
    <property type="nucleotide sequence ID" value="NC_015710.1"/>
</dbReference>
<proteinExistence type="predicted"/>
<dbReference type="AlphaFoldDB" id="F8L2R9"/>